<dbReference type="Proteomes" id="UP001589867">
    <property type="component" value="Unassembled WGS sequence"/>
</dbReference>
<dbReference type="SUPFAM" id="SSF52540">
    <property type="entry name" value="P-loop containing nucleoside triphosphate hydrolases"/>
    <property type="match status" value="1"/>
</dbReference>
<comment type="caution">
    <text evidence="15">The sequence shown here is derived from an EMBL/GenBank/DDBJ whole genome shotgun (WGS) entry which is preliminary data.</text>
</comment>
<gene>
    <name evidence="15" type="ORF">ACFFIA_28830</name>
</gene>
<evidence type="ECO:0000256" key="9">
    <source>
        <dbReference type="ARBA" id="ARBA00022989"/>
    </source>
</evidence>
<dbReference type="InterPro" id="IPR035906">
    <property type="entry name" value="MetI-like_sf"/>
</dbReference>
<dbReference type="PROSITE" id="PS50893">
    <property type="entry name" value="ABC_TRANSPORTER_2"/>
    <property type="match status" value="1"/>
</dbReference>
<evidence type="ECO:0000256" key="5">
    <source>
        <dbReference type="ARBA" id="ARBA00022475"/>
    </source>
</evidence>
<sequence>MIHGFVRRPLAVFALAYLGFLSFAAASASWLAPYDALKTDMNNVLSGPSREHLLGTDALGRDVLSRLMLGGQVSLTGVVLAVATFLLLGVTAGLIAGFAGGWTDRAVSWVVDLVIALPGMVVLLVVLAIYGANNTVAMITVGILSFPSIARVVRAATLAVRNELYVSAARVAGLPSWRIVLGQILPRVTGPVLVQASLAAGAALLTQAGLSFLGLIAQPPTPTWGGMISEASQVIARQSWLLIPPGVVVGCAILAFALIGDAIRDVGEERERPLSGGARRRGMRASTPSRHVYTTPVSLPADSLLSVRGLTVTLPGTAGPVRIIEDVAFDVGSGETIGLVGESGCGKSMTGRAVLGLLPEGGQISSGIVVFDRIDLTGYSSRAWRDVRGSRIALVSQEPVGSLDPVFPVGRQVEELVRRHHGGTSRVVRARSLELLASVRLPDPTSVARRYPHELSGGMAQRVSIAMALSGDPDLLIADEPTTALDVTVQAEILDLLRDLQRDRGMAVVLVSHDWEVIARMCERVYVMYAGQVVESGTVAQLTDAPRHPYTAGLLACRPGRTAPRAPLPTIPGSVPDPESWPTGCRFAARCPLSGPECTARSIEMFPAGPGQRSRCLHHAAVSKEPVYGRLETA</sequence>
<dbReference type="CDD" id="cd03257">
    <property type="entry name" value="ABC_NikE_OppD_transporters"/>
    <property type="match status" value="1"/>
</dbReference>
<dbReference type="EMBL" id="JBHLUH010000060">
    <property type="protein sequence ID" value="MFC0531659.1"/>
    <property type="molecule type" value="Genomic_DNA"/>
</dbReference>
<dbReference type="InterPro" id="IPR000515">
    <property type="entry name" value="MetI-like"/>
</dbReference>
<dbReference type="Gene3D" id="1.10.3720.10">
    <property type="entry name" value="MetI-like"/>
    <property type="match status" value="1"/>
</dbReference>
<dbReference type="PROSITE" id="PS00211">
    <property type="entry name" value="ABC_TRANSPORTER_1"/>
    <property type="match status" value="1"/>
</dbReference>
<comment type="similarity">
    <text evidence="3">Belongs to the ABC transporter superfamily.</text>
</comment>
<accession>A0ABV6MAX7</accession>
<dbReference type="PANTHER" id="PTHR43297:SF2">
    <property type="entry name" value="DIPEPTIDE TRANSPORT ATP-BINDING PROTEIN DPPD"/>
    <property type="match status" value="1"/>
</dbReference>
<proteinExistence type="inferred from homology"/>
<keyword evidence="8" id="KW-0067">ATP-binding</keyword>
<keyword evidence="7" id="KW-0547">Nucleotide-binding</keyword>
<evidence type="ECO:0000256" key="7">
    <source>
        <dbReference type="ARBA" id="ARBA00022741"/>
    </source>
</evidence>
<dbReference type="PANTHER" id="PTHR43297">
    <property type="entry name" value="OLIGOPEPTIDE TRANSPORT ATP-BINDING PROTEIN APPD"/>
    <property type="match status" value="1"/>
</dbReference>
<organism evidence="15 16">
    <name type="scientific">Phytohabitans kaempferiae</name>
    <dbReference type="NCBI Taxonomy" id="1620943"/>
    <lineage>
        <taxon>Bacteria</taxon>
        <taxon>Bacillati</taxon>
        <taxon>Actinomycetota</taxon>
        <taxon>Actinomycetes</taxon>
        <taxon>Micromonosporales</taxon>
        <taxon>Micromonosporaceae</taxon>
    </lineage>
</organism>
<evidence type="ECO:0000256" key="12">
    <source>
        <dbReference type="SAM" id="MobiDB-lite"/>
    </source>
</evidence>
<keyword evidence="6 11" id="KW-0812">Transmembrane</keyword>
<feature type="transmembrane region" description="Helical" evidence="11">
    <location>
        <begin position="106"/>
        <end position="130"/>
    </location>
</feature>
<dbReference type="InterPro" id="IPR027417">
    <property type="entry name" value="P-loop_NTPase"/>
</dbReference>
<keyword evidence="10 11" id="KW-0472">Membrane</keyword>
<evidence type="ECO:0000256" key="10">
    <source>
        <dbReference type="ARBA" id="ARBA00023136"/>
    </source>
</evidence>
<evidence type="ECO:0000256" key="2">
    <source>
        <dbReference type="ARBA" id="ARBA00004202"/>
    </source>
</evidence>
<dbReference type="PROSITE" id="PS50928">
    <property type="entry name" value="ABC_TM1"/>
    <property type="match status" value="1"/>
</dbReference>
<feature type="domain" description="ABC transporter" evidence="13">
    <location>
        <begin position="307"/>
        <end position="555"/>
    </location>
</feature>
<dbReference type="InterPro" id="IPR003439">
    <property type="entry name" value="ABC_transporter-like_ATP-bd"/>
</dbReference>
<comment type="subcellular location">
    <subcellularLocation>
        <location evidence="11">Cell membrane</location>
        <topology evidence="11">Multi-pass membrane protein</topology>
    </subcellularLocation>
    <subcellularLocation>
        <location evidence="2">Cell membrane</location>
        <topology evidence="2">Peripheral membrane protein</topology>
    </subcellularLocation>
    <subcellularLocation>
        <location evidence="1">Membrane</location>
        <topology evidence="1">Multi-pass membrane protein</topology>
    </subcellularLocation>
</comment>
<evidence type="ECO:0000313" key="15">
    <source>
        <dbReference type="EMBL" id="MFC0531659.1"/>
    </source>
</evidence>
<evidence type="ECO:0000256" key="11">
    <source>
        <dbReference type="RuleBase" id="RU363032"/>
    </source>
</evidence>
<dbReference type="InterPro" id="IPR003593">
    <property type="entry name" value="AAA+_ATPase"/>
</dbReference>
<dbReference type="NCBIfam" id="TIGR01727">
    <property type="entry name" value="oligo_HPY"/>
    <property type="match status" value="1"/>
</dbReference>
<evidence type="ECO:0000256" key="1">
    <source>
        <dbReference type="ARBA" id="ARBA00004141"/>
    </source>
</evidence>
<dbReference type="SUPFAM" id="SSF161098">
    <property type="entry name" value="MetI-like"/>
    <property type="match status" value="1"/>
</dbReference>
<evidence type="ECO:0000313" key="16">
    <source>
        <dbReference type="Proteomes" id="UP001589867"/>
    </source>
</evidence>
<evidence type="ECO:0000256" key="3">
    <source>
        <dbReference type="ARBA" id="ARBA00005417"/>
    </source>
</evidence>
<dbReference type="InterPro" id="IPR025966">
    <property type="entry name" value="OppC_N"/>
</dbReference>
<evidence type="ECO:0000256" key="8">
    <source>
        <dbReference type="ARBA" id="ARBA00022840"/>
    </source>
</evidence>
<dbReference type="InterPro" id="IPR013563">
    <property type="entry name" value="Oligopep_ABC_C"/>
</dbReference>
<feature type="domain" description="ABC transmembrane type-1" evidence="14">
    <location>
        <begin position="71"/>
        <end position="260"/>
    </location>
</feature>
<evidence type="ECO:0000256" key="6">
    <source>
        <dbReference type="ARBA" id="ARBA00022692"/>
    </source>
</evidence>
<keyword evidence="4 11" id="KW-0813">Transport</keyword>
<dbReference type="RefSeq" id="WP_377256446.1">
    <property type="nucleotide sequence ID" value="NZ_JBHLUH010000060.1"/>
</dbReference>
<evidence type="ECO:0000259" key="14">
    <source>
        <dbReference type="PROSITE" id="PS50928"/>
    </source>
</evidence>
<dbReference type="Gene3D" id="3.40.50.300">
    <property type="entry name" value="P-loop containing nucleotide triphosphate hydrolases"/>
    <property type="match status" value="1"/>
</dbReference>
<feature type="transmembrane region" description="Helical" evidence="11">
    <location>
        <begin position="239"/>
        <end position="260"/>
    </location>
</feature>
<evidence type="ECO:0000256" key="4">
    <source>
        <dbReference type="ARBA" id="ARBA00022448"/>
    </source>
</evidence>
<dbReference type="Pfam" id="PF08352">
    <property type="entry name" value="oligo_HPY"/>
    <property type="match status" value="1"/>
</dbReference>
<dbReference type="Pfam" id="PF00005">
    <property type="entry name" value="ABC_tran"/>
    <property type="match status" value="1"/>
</dbReference>
<feature type="region of interest" description="Disordered" evidence="12">
    <location>
        <begin position="270"/>
        <end position="289"/>
    </location>
</feature>
<dbReference type="CDD" id="cd06261">
    <property type="entry name" value="TM_PBP2"/>
    <property type="match status" value="1"/>
</dbReference>
<dbReference type="InterPro" id="IPR017871">
    <property type="entry name" value="ABC_transporter-like_CS"/>
</dbReference>
<protein>
    <submittedName>
        <fullName evidence="15">Dipeptide/oligopeptide/nickel ABC transporter permease/ATP-binding protein</fullName>
    </submittedName>
</protein>
<keyword evidence="9 11" id="KW-1133">Transmembrane helix</keyword>
<dbReference type="InterPro" id="IPR050388">
    <property type="entry name" value="ABC_Ni/Peptide_Import"/>
</dbReference>
<dbReference type="SMART" id="SM00382">
    <property type="entry name" value="AAA"/>
    <property type="match status" value="1"/>
</dbReference>
<dbReference type="Pfam" id="PF00528">
    <property type="entry name" value="BPD_transp_1"/>
    <property type="match status" value="1"/>
</dbReference>
<keyword evidence="5" id="KW-1003">Cell membrane</keyword>
<feature type="transmembrane region" description="Helical" evidence="11">
    <location>
        <begin position="73"/>
        <end position="99"/>
    </location>
</feature>
<comment type="similarity">
    <text evidence="11">Belongs to the binding-protein-dependent transport system permease family.</text>
</comment>
<reference evidence="15 16" key="1">
    <citation type="submission" date="2024-09" db="EMBL/GenBank/DDBJ databases">
        <authorList>
            <person name="Sun Q."/>
            <person name="Mori K."/>
        </authorList>
    </citation>
    <scope>NUCLEOTIDE SEQUENCE [LARGE SCALE GENOMIC DNA]</scope>
    <source>
        <strain evidence="15 16">TBRC 3947</strain>
    </source>
</reference>
<dbReference type="Pfam" id="PF12911">
    <property type="entry name" value="OppC_N"/>
    <property type="match status" value="1"/>
</dbReference>
<name>A0ABV6MAX7_9ACTN</name>
<keyword evidence="16" id="KW-1185">Reference proteome</keyword>
<evidence type="ECO:0000259" key="13">
    <source>
        <dbReference type="PROSITE" id="PS50893"/>
    </source>
</evidence>